<organism evidence="2 3">
    <name type="scientific">Puccinia coronata f. sp. avenae</name>
    <dbReference type="NCBI Taxonomy" id="200324"/>
    <lineage>
        <taxon>Eukaryota</taxon>
        <taxon>Fungi</taxon>
        <taxon>Dikarya</taxon>
        <taxon>Basidiomycota</taxon>
        <taxon>Pucciniomycotina</taxon>
        <taxon>Pucciniomycetes</taxon>
        <taxon>Pucciniales</taxon>
        <taxon>Pucciniaceae</taxon>
        <taxon>Puccinia</taxon>
    </lineage>
</organism>
<dbReference type="EMBL" id="PGCI01000016">
    <property type="protein sequence ID" value="PLW49510.1"/>
    <property type="molecule type" value="Genomic_DNA"/>
</dbReference>
<proteinExistence type="predicted"/>
<protein>
    <recommendedName>
        <fullName evidence="4">Reverse transcriptase Ty1/copia-type domain-containing protein</fullName>
    </recommendedName>
</protein>
<evidence type="ECO:0000313" key="2">
    <source>
        <dbReference type="EMBL" id="PLW49510.1"/>
    </source>
</evidence>
<dbReference type="PANTHER" id="PTHR11439:SF511">
    <property type="match status" value="1"/>
</dbReference>
<reference evidence="2 3" key="1">
    <citation type="submission" date="2017-11" db="EMBL/GenBank/DDBJ databases">
        <title>De novo assembly and phasing of dikaryotic genomes from two isolates of Puccinia coronata f. sp. avenae, the causal agent of oat crown rust.</title>
        <authorList>
            <person name="Miller M.E."/>
            <person name="Zhang Y."/>
            <person name="Omidvar V."/>
            <person name="Sperschneider J."/>
            <person name="Schwessinger B."/>
            <person name="Raley C."/>
            <person name="Palmer J.M."/>
            <person name="Garnica D."/>
            <person name="Upadhyaya N."/>
            <person name="Rathjen J."/>
            <person name="Taylor J.M."/>
            <person name="Park R.F."/>
            <person name="Dodds P.N."/>
            <person name="Hirsch C.D."/>
            <person name="Kianian S.F."/>
            <person name="Figueroa M."/>
        </authorList>
    </citation>
    <scope>NUCLEOTIDE SEQUENCE [LARGE SCALE GENOMIC DNA]</scope>
    <source>
        <strain evidence="2">12SD80</strain>
    </source>
</reference>
<dbReference type="Proteomes" id="UP000235392">
    <property type="component" value="Unassembled WGS sequence"/>
</dbReference>
<evidence type="ECO:0000313" key="3">
    <source>
        <dbReference type="Proteomes" id="UP000235392"/>
    </source>
</evidence>
<dbReference type="PANTHER" id="PTHR11439">
    <property type="entry name" value="GAG-POL-RELATED RETROTRANSPOSON"/>
    <property type="match status" value="1"/>
</dbReference>
<gene>
    <name evidence="2" type="ORF">PCASD_02019</name>
</gene>
<sequence length="364" mass="40657">MEKEFNIKYMGDASFLLGMKLDRIDSGIVLHQSQYIQRKLVEFDAVELPVASCPLDPKSRLRQASLSEQQQFQALNINYRALIGSLNYLSILTRPDISYAVSKLSQFLEHPGLPHFTAAMQVFRYLNGTMYQGLHFQKQDTHNLRAFIDADWGNCPATRRSHTGFLVLRQSHLISWKSTKQSMVSLSLTKAEYKSLADACKDVVWIQNLASEILSSSLSSLATVHVDNRGAIDLALSQVSQNRFRTKHMDLRLHFIQDLISQNLLKISFVPSNKNISDFLTKPVGRTSILQAVSSFAADALKLAALCSQAQSMSACQDTVSCTTNVADAFMHAIRDELRSDEQGTFSQGTTLDPDHHDGQGQAK</sequence>
<feature type="region of interest" description="Disordered" evidence="1">
    <location>
        <begin position="342"/>
        <end position="364"/>
    </location>
</feature>
<evidence type="ECO:0000256" key="1">
    <source>
        <dbReference type="SAM" id="MobiDB-lite"/>
    </source>
</evidence>
<dbReference type="AlphaFoldDB" id="A0A2N5VHQ3"/>
<feature type="compositionally biased region" description="Basic and acidic residues" evidence="1">
    <location>
        <begin position="353"/>
        <end position="364"/>
    </location>
</feature>
<name>A0A2N5VHQ3_9BASI</name>
<evidence type="ECO:0008006" key="4">
    <source>
        <dbReference type="Google" id="ProtNLM"/>
    </source>
</evidence>
<dbReference type="CDD" id="cd09272">
    <property type="entry name" value="RNase_HI_RT_Ty1"/>
    <property type="match status" value="1"/>
</dbReference>
<accession>A0A2N5VHQ3</accession>
<comment type="caution">
    <text evidence="2">The sequence shown here is derived from an EMBL/GenBank/DDBJ whole genome shotgun (WGS) entry which is preliminary data.</text>
</comment>